<keyword evidence="1" id="KW-0732">Signal</keyword>
<dbReference type="InterPro" id="IPR036249">
    <property type="entry name" value="Thioredoxin-like_sf"/>
</dbReference>
<reference evidence="4" key="1">
    <citation type="journal article" date="2019" name="Int. J. Syst. Evol. Microbiol.">
        <title>The Global Catalogue of Microorganisms (GCM) 10K type strain sequencing project: providing services to taxonomists for standard genome sequencing and annotation.</title>
        <authorList>
            <consortium name="The Broad Institute Genomics Platform"/>
            <consortium name="The Broad Institute Genome Sequencing Center for Infectious Disease"/>
            <person name="Wu L."/>
            <person name="Ma J."/>
        </authorList>
    </citation>
    <scope>NUCLEOTIDE SEQUENCE [LARGE SCALE GENOMIC DNA]</scope>
    <source>
        <strain evidence="4">CGMCC 1.15461</strain>
    </source>
</reference>
<gene>
    <name evidence="3" type="ORF">GCM10007424_04920</name>
</gene>
<feature type="signal peptide" evidence="1">
    <location>
        <begin position="1"/>
        <end position="19"/>
    </location>
</feature>
<evidence type="ECO:0000313" key="4">
    <source>
        <dbReference type="Proteomes" id="UP000615760"/>
    </source>
</evidence>
<dbReference type="RefSeq" id="WP_188619641.1">
    <property type="nucleotide sequence ID" value="NZ_BMJE01000001.1"/>
</dbReference>
<evidence type="ECO:0000259" key="2">
    <source>
        <dbReference type="PROSITE" id="PS51352"/>
    </source>
</evidence>
<feature type="chain" id="PRO_5045280262" description="Thioredoxin domain-containing protein" evidence="1">
    <location>
        <begin position="20"/>
        <end position="183"/>
    </location>
</feature>
<organism evidence="3 4">
    <name type="scientific">Flavobacterium suaedae</name>
    <dbReference type="NCBI Taxonomy" id="1767027"/>
    <lineage>
        <taxon>Bacteria</taxon>
        <taxon>Pseudomonadati</taxon>
        <taxon>Bacteroidota</taxon>
        <taxon>Flavobacteriia</taxon>
        <taxon>Flavobacteriales</taxon>
        <taxon>Flavobacteriaceae</taxon>
        <taxon>Flavobacterium</taxon>
    </lineage>
</organism>
<sequence length="183" mass="20911">MKKLLLALLAIIVMQFANAQSADEKIDVLVVDAASLPQVAKDSDKDYTLFYTFGIWCEPCRLHLPTAIKLAKDYNLNFYVIIVDEQGSDMTQNAVAFLKEQDKDIQIAILSDEVYGKRTKKRNRQFVKEITPAKFETIDDFSKYILLNDKGEVLIVTNYKDKEGGDWRDDSPMVQKKIVPLLN</sequence>
<evidence type="ECO:0000313" key="3">
    <source>
        <dbReference type="EMBL" id="GGB67944.1"/>
    </source>
</evidence>
<name>A0ABQ1JJM7_9FLAO</name>
<accession>A0ABQ1JJM7</accession>
<feature type="domain" description="Thioredoxin" evidence="2">
    <location>
        <begin position="7"/>
        <end position="183"/>
    </location>
</feature>
<comment type="caution">
    <text evidence="3">The sequence shown here is derived from an EMBL/GenBank/DDBJ whole genome shotgun (WGS) entry which is preliminary data.</text>
</comment>
<protein>
    <recommendedName>
        <fullName evidence="2">Thioredoxin domain-containing protein</fullName>
    </recommendedName>
</protein>
<dbReference type="PROSITE" id="PS51352">
    <property type="entry name" value="THIOREDOXIN_2"/>
    <property type="match status" value="1"/>
</dbReference>
<dbReference type="Gene3D" id="3.40.30.10">
    <property type="entry name" value="Glutaredoxin"/>
    <property type="match status" value="1"/>
</dbReference>
<proteinExistence type="predicted"/>
<evidence type="ECO:0000256" key="1">
    <source>
        <dbReference type="SAM" id="SignalP"/>
    </source>
</evidence>
<dbReference type="Proteomes" id="UP000615760">
    <property type="component" value="Unassembled WGS sequence"/>
</dbReference>
<dbReference type="InterPro" id="IPR013766">
    <property type="entry name" value="Thioredoxin_domain"/>
</dbReference>
<dbReference type="EMBL" id="BMJE01000001">
    <property type="protein sequence ID" value="GGB67944.1"/>
    <property type="molecule type" value="Genomic_DNA"/>
</dbReference>
<keyword evidence="4" id="KW-1185">Reference proteome</keyword>
<dbReference type="SUPFAM" id="SSF52833">
    <property type="entry name" value="Thioredoxin-like"/>
    <property type="match status" value="1"/>
</dbReference>